<dbReference type="GO" id="GO:0008270">
    <property type="term" value="F:zinc ion binding"/>
    <property type="evidence" value="ECO:0007669"/>
    <property type="project" value="UniProtKB-KW"/>
</dbReference>
<feature type="domain" description="C2H2-type" evidence="17">
    <location>
        <begin position="664"/>
        <end position="693"/>
    </location>
</feature>
<dbReference type="InterPro" id="IPR013087">
    <property type="entry name" value="Znf_C2H2_type"/>
</dbReference>
<evidence type="ECO:0000256" key="15">
    <source>
        <dbReference type="ARBA" id="ARBA00077805"/>
    </source>
</evidence>
<keyword evidence="18" id="KW-1185">Reference proteome</keyword>
<evidence type="ECO:0000259" key="17">
    <source>
        <dbReference type="PROSITE" id="PS50157"/>
    </source>
</evidence>
<keyword evidence="4" id="KW-0863">Zinc-finger</keyword>
<feature type="region of interest" description="Disordered" evidence="16">
    <location>
        <begin position="493"/>
        <end position="525"/>
    </location>
</feature>
<sequence>MSAYLNDTPTNLSLLMPQDQMLLLSENNNKETISQFNVHLSSPPLPCKTIENLTQPLNVEQLNKTPLTTNIYQTVSPTVCNNNNYDISYQLNESQVYAPNDEYKDLSLYELNCQRKLTSNPSSPSPALISSTSSSSSSVSSEKEEKSHFQSVCNLPSSNAYYQQFLLHYNKNIMGDTSDLVSNNINNNNPLIMSNYDASHLQSTENILCSHNSGNTVTTTSNSVNLNNDHTNTGENDDTDSSGHHHHHPHHNYHQNINLDDTNFNHSLNKYCHSEVYESYSPWSQYSNPAVVNPTIHNNNITNNKHLGIDSLNSGQITTPHNPHHQHYQQPESNWLSGIQALINNRFPNEASSDTPKTAWDTLQHYQNSQIQPVHSNSNGNNNSNIDNSYQTPISHLPHNDSQCFMPTPQRSIYPNSMDPYCYSNAEIDPMRTFDSSPGIPMSDNNDNYHSNSNDNLWSNNMSHFFNTNDPYKSILMAAAVARYPAYSSSILENDPNKDNTCIPSANSNTTKIASNNSSHSHNNSPIQSDYTSFYKSFLSANQTEINHSFRCSLMTDSQVESEDHLSANMPKHQTFEPSTSIASLSSPSSSSPSTVTFNSDYPVDSRKPTSSSTNSNSNNNNNSLTVKRYVGRPTCDCPNCQELDHLNLTNPTTAAELRRKNLHNCHVPGCGKVYNKTSHLKAHLRWHTGERPFVCNWLLCGKRFTRSDELQRHLRTHTGEKRFICPSCHKRFLRSDHLNKHIRTHSDAPTINNSNTDENNEQNVRKSLEKDYSSNVSNDNVTYERNSPSIISSSHNIIMNSNEFIR</sequence>
<dbReference type="Gene3D" id="3.30.160.60">
    <property type="entry name" value="Classic Zinc Finger"/>
    <property type="match status" value="3"/>
</dbReference>
<feature type="compositionally biased region" description="Basic residues" evidence="16">
    <location>
        <begin position="244"/>
        <end position="253"/>
    </location>
</feature>
<feature type="compositionally biased region" description="Low complexity" evidence="16">
    <location>
        <begin position="578"/>
        <end position="600"/>
    </location>
</feature>
<feature type="compositionally biased region" description="Low complexity" evidence="16">
    <location>
        <begin position="119"/>
        <end position="140"/>
    </location>
</feature>
<evidence type="ECO:0000313" key="18">
    <source>
        <dbReference type="Proteomes" id="UP000050795"/>
    </source>
</evidence>
<dbReference type="OrthoDB" id="6365676at2759"/>
<dbReference type="GO" id="GO:0000978">
    <property type="term" value="F:RNA polymerase II cis-regulatory region sequence-specific DNA binding"/>
    <property type="evidence" value="ECO:0007669"/>
    <property type="project" value="TreeGrafter"/>
</dbReference>
<evidence type="ECO:0000256" key="16">
    <source>
        <dbReference type="SAM" id="MobiDB-lite"/>
    </source>
</evidence>
<evidence type="ECO:0000256" key="9">
    <source>
        <dbReference type="ARBA" id="ARBA00023163"/>
    </source>
</evidence>
<feature type="compositionally biased region" description="Low complexity" evidence="16">
    <location>
        <begin position="610"/>
        <end position="624"/>
    </location>
</feature>
<keyword evidence="6" id="KW-0805">Transcription regulation</keyword>
<evidence type="ECO:0000256" key="12">
    <source>
        <dbReference type="ARBA" id="ARBA00053320"/>
    </source>
</evidence>
<dbReference type="PROSITE" id="PS00028">
    <property type="entry name" value="ZINC_FINGER_C2H2_1"/>
    <property type="match status" value="3"/>
</dbReference>
<comment type="subcellular location">
    <subcellularLocation>
        <location evidence="1">Nucleus</location>
    </subcellularLocation>
</comment>
<dbReference type="GO" id="GO:0000981">
    <property type="term" value="F:DNA-binding transcription factor activity, RNA polymerase II-specific"/>
    <property type="evidence" value="ECO:0007669"/>
    <property type="project" value="TreeGrafter"/>
</dbReference>
<keyword evidence="8" id="KW-0010">Activator</keyword>
<evidence type="ECO:0000256" key="3">
    <source>
        <dbReference type="ARBA" id="ARBA00022737"/>
    </source>
</evidence>
<dbReference type="SUPFAM" id="SSF57667">
    <property type="entry name" value="beta-beta-alpha zinc fingers"/>
    <property type="match status" value="2"/>
</dbReference>
<keyword evidence="2" id="KW-0479">Metal-binding</keyword>
<evidence type="ECO:0000313" key="19">
    <source>
        <dbReference type="WBParaSite" id="TREG1_101410.1"/>
    </source>
</evidence>
<dbReference type="Pfam" id="PF00096">
    <property type="entry name" value="zf-C2H2"/>
    <property type="match status" value="3"/>
</dbReference>
<dbReference type="PANTHER" id="PTHR23235">
    <property type="entry name" value="KRUEPPEL-LIKE TRANSCRIPTION FACTOR"/>
    <property type="match status" value="1"/>
</dbReference>
<dbReference type="AlphaFoldDB" id="A0A183VST8"/>
<dbReference type="PROSITE" id="PS50157">
    <property type="entry name" value="ZINC_FINGER_C2H2_2"/>
    <property type="match status" value="3"/>
</dbReference>
<accession>A0A183VST8</accession>
<dbReference type="PANTHER" id="PTHR23235:SF26">
    <property type="entry name" value="TRANSCRIPTION FACTOR SP9"/>
    <property type="match status" value="1"/>
</dbReference>
<evidence type="ECO:0000256" key="1">
    <source>
        <dbReference type="ARBA" id="ARBA00004123"/>
    </source>
</evidence>
<organism evidence="18 19">
    <name type="scientific">Trichobilharzia regenti</name>
    <name type="common">Nasal bird schistosome</name>
    <dbReference type="NCBI Taxonomy" id="157069"/>
    <lineage>
        <taxon>Eukaryota</taxon>
        <taxon>Metazoa</taxon>
        <taxon>Spiralia</taxon>
        <taxon>Lophotrochozoa</taxon>
        <taxon>Platyhelminthes</taxon>
        <taxon>Trematoda</taxon>
        <taxon>Digenea</taxon>
        <taxon>Strigeidida</taxon>
        <taxon>Schistosomatoidea</taxon>
        <taxon>Schistosomatidae</taxon>
        <taxon>Trichobilharzia</taxon>
    </lineage>
</organism>
<keyword evidence="5" id="KW-0862">Zinc</keyword>
<keyword evidence="10" id="KW-0539">Nucleus</keyword>
<comment type="similarity">
    <text evidence="11">Belongs to the Sp1 C2H2-type zinc-finger protein family.</text>
</comment>
<evidence type="ECO:0000256" key="7">
    <source>
        <dbReference type="ARBA" id="ARBA00023125"/>
    </source>
</evidence>
<feature type="compositionally biased region" description="Polar residues" evidence="16">
    <location>
        <begin position="499"/>
        <end position="514"/>
    </location>
</feature>
<reference evidence="19" key="2">
    <citation type="submission" date="2023-11" db="UniProtKB">
        <authorList>
            <consortium name="WormBaseParasite"/>
        </authorList>
    </citation>
    <scope>IDENTIFICATION</scope>
</reference>
<feature type="domain" description="C2H2-type" evidence="17">
    <location>
        <begin position="724"/>
        <end position="751"/>
    </location>
</feature>
<dbReference type="WBParaSite" id="TREG1_101410.1">
    <property type="protein sequence ID" value="TREG1_101410.1"/>
    <property type="gene ID" value="TREG1_101410"/>
</dbReference>
<evidence type="ECO:0000256" key="8">
    <source>
        <dbReference type="ARBA" id="ARBA00023159"/>
    </source>
</evidence>
<evidence type="ECO:0000256" key="4">
    <source>
        <dbReference type="ARBA" id="ARBA00022771"/>
    </source>
</evidence>
<feature type="compositionally biased region" description="Low complexity" evidence="16">
    <location>
        <begin position="515"/>
        <end position="525"/>
    </location>
</feature>
<protein>
    <recommendedName>
        <fullName evidence="14">Transcription factor Sp7</fullName>
    </recommendedName>
    <alternativeName>
        <fullName evidence="15">Zinc finger protein osterix</fullName>
    </alternativeName>
</protein>
<comment type="function">
    <text evidence="12">Transcriptional activator essential for osteoblast differentiation. Binds to SP1 and EKLF consensus sequences and to other G/C-rich sequences.</text>
</comment>
<evidence type="ECO:0000256" key="13">
    <source>
        <dbReference type="ARBA" id="ARBA00065038"/>
    </source>
</evidence>
<dbReference type="Proteomes" id="UP000050795">
    <property type="component" value="Unassembled WGS sequence"/>
</dbReference>
<dbReference type="GO" id="GO:0005634">
    <property type="term" value="C:nucleus"/>
    <property type="evidence" value="ECO:0007669"/>
    <property type="project" value="UniProtKB-SubCell"/>
</dbReference>
<feature type="region of interest" description="Disordered" evidence="16">
    <location>
        <begin position="117"/>
        <end position="143"/>
    </location>
</feature>
<evidence type="ECO:0000256" key="2">
    <source>
        <dbReference type="ARBA" id="ARBA00022723"/>
    </source>
</evidence>
<feature type="region of interest" description="Disordered" evidence="16">
    <location>
        <begin position="220"/>
        <end position="258"/>
    </location>
</feature>
<dbReference type="GO" id="GO:0005737">
    <property type="term" value="C:cytoplasm"/>
    <property type="evidence" value="ECO:0007669"/>
    <property type="project" value="UniProtKB-ARBA"/>
</dbReference>
<keyword evidence="9" id="KW-0804">Transcription</keyword>
<dbReference type="FunFam" id="3.30.160.60:FF:000077">
    <property type="entry name" value="Sp8 transcription factor"/>
    <property type="match status" value="1"/>
</dbReference>
<evidence type="ECO:0000256" key="5">
    <source>
        <dbReference type="ARBA" id="ARBA00022833"/>
    </source>
</evidence>
<feature type="domain" description="C2H2-type" evidence="17">
    <location>
        <begin position="694"/>
        <end position="723"/>
    </location>
</feature>
<name>A0A183VST8_TRIRE</name>
<comment type="subunit">
    <text evidence="13">Interacts with RIOX1; the interaction is direct and inhibits transcription activator activity.</text>
</comment>
<evidence type="ECO:0000256" key="11">
    <source>
        <dbReference type="ARBA" id="ARBA00038409"/>
    </source>
</evidence>
<dbReference type="FunFam" id="3.30.160.60:FF:000100">
    <property type="entry name" value="Zinc finger 45-like"/>
    <property type="match status" value="1"/>
</dbReference>
<keyword evidence="3" id="KW-0677">Repeat</keyword>
<dbReference type="SMART" id="SM00355">
    <property type="entry name" value="ZnF_C2H2"/>
    <property type="match status" value="3"/>
</dbReference>
<dbReference type="InterPro" id="IPR036236">
    <property type="entry name" value="Znf_C2H2_sf"/>
</dbReference>
<keyword evidence="7" id="KW-0238">DNA-binding</keyword>
<dbReference type="GO" id="GO:0045944">
    <property type="term" value="P:positive regulation of transcription by RNA polymerase II"/>
    <property type="evidence" value="ECO:0007669"/>
    <property type="project" value="UniProtKB-ARBA"/>
</dbReference>
<reference evidence="18" key="1">
    <citation type="submission" date="2022-06" db="EMBL/GenBank/DDBJ databases">
        <authorList>
            <person name="Berger JAMES D."/>
            <person name="Berger JAMES D."/>
        </authorList>
    </citation>
    <scope>NUCLEOTIDE SEQUENCE [LARGE SCALE GENOMIC DNA]</scope>
</reference>
<evidence type="ECO:0000256" key="14">
    <source>
        <dbReference type="ARBA" id="ARBA00067541"/>
    </source>
</evidence>
<feature type="region of interest" description="Disordered" evidence="16">
    <location>
        <begin position="571"/>
        <end position="626"/>
    </location>
</feature>
<dbReference type="FunFam" id="3.30.160.60:FF:000014">
    <property type="entry name" value="Transcription factor Sp3"/>
    <property type="match status" value="1"/>
</dbReference>
<evidence type="ECO:0000256" key="6">
    <source>
        <dbReference type="ARBA" id="ARBA00023015"/>
    </source>
</evidence>
<evidence type="ECO:0000256" key="10">
    <source>
        <dbReference type="ARBA" id="ARBA00023242"/>
    </source>
</evidence>
<proteinExistence type="inferred from homology"/>
<feature type="region of interest" description="Disordered" evidence="16">
    <location>
        <begin position="745"/>
        <end position="766"/>
    </location>
</feature>